<dbReference type="Gene3D" id="3.30.160.60">
    <property type="entry name" value="Classic Zinc Finger"/>
    <property type="match status" value="1"/>
</dbReference>
<evidence type="ECO:0000256" key="4">
    <source>
        <dbReference type="ARBA" id="ARBA00023172"/>
    </source>
</evidence>
<keyword evidence="7" id="KW-1185">Reference proteome</keyword>
<name>A0A4R1KJ09_9PAST</name>
<dbReference type="Gene3D" id="1.10.443.10">
    <property type="entry name" value="Intergrase catalytic core"/>
    <property type="match status" value="1"/>
</dbReference>
<accession>A0A4R1KJ09</accession>
<sequence length="342" mass="39720">MARPRKRENQGLPQNMLCRTRKRKNGNVIYYFYVLADGKEKSLGKDKALAILETAKLNLDRITPTGIITFIDVIAKYEVEVIPSKARSTQTAHRCYISKLKKFFGEPPATLDQIEPKHIKMYLEWRKKSPASANNEVKIFHHIWQMAREWGYTKYPCPSEGISKHKLDKRDVYIEDHIYQKVYELCDQDMKDLMDVAYLTGQRPVDVVNIHQNHIFDGVLHITQQKTGAKLRMAIKGDLKEIFDRRQAKYSGYLFLNSRGRKLTPAMLSIRFRKVRELAIATYPSLEKEIKQFQFRDLRAKAGTDKSLTAGDDAARKQLGHSSIQMTKRYIRRDAIVEPTKV</sequence>
<protein>
    <submittedName>
        <fullName evidence="6">Lambda integrase-like protein</fullName>
    </submittedName>
</protein>
<keyword evidence="4" id="KW-0233">DNA recombination</keyword>
<dbReference type="AlphaFoldDB" id="A0A4R1KJ09"/>
<dbReference type="GO" id="GO:0006310">
    <property type="term" value="P:DNA recombination"/>
    <property type="evidence" value="ECO:0007669"/>
    <property type="project" value="UniProtKB-KW"/>
</dbReference>
<organism evidence="6 7">
    <name type="scientific">Lonepinella koalarum</name>
    <dbReference type="NCBI Taxonomy" id="53417"/>
    <lineage>
        <taxon>Bacteria</taxon>
        <taxon>Pseudomonadati</taxon>
        <taxon>Pseudomonadota</taxon>
        <taxon>Gammaproteobacteria</taxon>
        <taxon>Pasteurellales</taxon>
        <taxon>Pasteurellaceae</taxon>
        <taxon>Lonepinella</taxon>
    </lineage>
</organism>
<dbReference type="InterPro" id="IPR002104">
    <property type="entry name" value="Integrase_catalytic"/>
</dbReference>
<dbReference type="InterPro" id="IPR010998">
    <property type="entry name" value="Integrase_recombinase_N"/>
</dbReference>
<dbReference type="PANTHER" id="PTHR30349">
    <property type="entry name" value="PHAGE INTEGRASE-RELATED"/>
    <property type="match status" value="1"/>
</dbReference>
<dbReference type="InterPro" id="IPR013762">
    <property type="entry name" value="Integrase-like_cat_sf"/>
</dbReference>
<dbReference type="Pfam" id="PF00589">
    <property type="entry name" value="Phage_integrase"/>
    <property type="match status" value="1"/>
</dbReference>
<keyword evidence="2" id="KW-0229">DNA integration</keyword>
<reference evidence="6 7" key="1">
    <citation type="submission" date="2019-03" db="EMBL/GenBank/DDBJ databases">
        <title>Genomic Encyclopedia of Type Strains, Phase IV (KMG-IV): sequencing the most valuable type-strain genomes for metagenomic binning, comparative biology and taxonomic classification.</title>
        <authorList>
            <person name="Goeker M."/>
        </authorList>
    </citation>
    <scope>NUCLEOTIDE SEQUENCE [LARGE SCALE GENOMIC DNA]</scope>
    <source>
        <strain evidence="6 7">DSM 10053</strain>
    </source>
</reference>
<evidence type="ECO:0000256" key="2">
    <source>
        <dbReference type="ARBA" id="ARBA00022908"/>
    </source>
</evidence>
<dbReference type="GO" id="GO:0008907">
    <property type="term" value="F:integrase activity"/>
    <property type="evidence" value="ECO:0007669"/>
    <property type="project" value="InterPro"/>
</dbReference>
<dbReference type="InterPro" id="IPR011010">
    <property type="entry name" value="DNA_brk_join_enz"/>
</dbReference>
<keyword evidence="3" id="KW-0238">DNA-binding</keyword>
<evidence type="ECO:0000259" key="5">
    <source>
        <dbReference type="PROSITE" id="PS51898"/>
    </source>
</evidence>
<dbReference type="InterPro" id="IPR025269">
    <property type="entry name" value="SAM-like_dom"/>
</dbReference>
<dbReference type="InterPro" id="IPR050090">
    <property type="entry name" value="Tyrosine_recombinase_XerCD"/>
</dbReference>
<evidence type="ECO:0000313" key="6">
    <source>
        <dbReference type="EMBL" id="TCK64752.1"/>
    </source>
</evidence>
<dbReference type="Pfam" id="PF09003">
    <property type="entry name" value="Arm-DNA-bind_1"/>
    <property type="match status" value="1"/>
</dbReference>
<evidence type="ECO:0000256" key="1">
    <source>
        <dbReference type="ARBA" id="ARBA00008857"/>
    </source>
</evidence>
<dbReference type="PROSITE" id="PS51898">
    <property type="entry name" value="TYR_RECOMBINASE"/>
    <property type="match status" value="1"/>
</dbReference>
<evidence type="ECO:0000313" key="7">
    <source>
        <dbReference type="Proteomes" id="UP000295496"/>
    </source>
</evidence>
<dbReference type="RefSeq" id="WP_132302992.1">
    <property type="nucleotide sequence ID" value="NZ_CP170642.1"/>
</dbReference>
<comment type="caution">
    <text evidence="6">The sequence shown here is derived from an EMBL/GenBank/DDBJ whole genome shotgun (WGS) entry which is preliminary data.</text>
</comment>
<dbReference type="Proteomes" id="UP000295496">
    <property type="component" value="Unassembled WGS sequence"/>
</dbReference>
<dbReference type="GO" id="GO:0003677">
    <property type="term" value="F:DNA binding"/>
    <property type="evidence" value="ECO:0007669"/>
    <property type="project" value="UniProtKB-KW"/>
</dbReference>
<dbReference type="PANTHER" id="PTHR30349:SF64">
    <property type="entry name" value="PROPHAGE INTEGRASE INTD-RELATED"/>
    <property type="match status" value="1"/>
</dbReference>
<dbReference type="EMBL" id="SMGJ01000013">
    <property type="protein sequence ID" value="TCK64752.1"/>
    <property type="molecule type" value="Genomic_DNA"/>
</dbReference>
<dbReference type="Gene3D" id="1.10.150.130">
    <property type="match status" value="1"/>
</dbReference>
<gene>
    <name evidence="6" type="ORF">EV692_2443</name>
</gene>
<dbReference type="Pfam" id="PF13102">
    <property type="entry name" value="Phage_int_SAM_5"/>
    <property type="match status" value="1"/>
</dbReference>
<dbReference type="SUPFAM" id="SSF56349">
    <property type="entry name" value="DNA breaking-rejoining enzymes"/>
    <property type="match status" value="1"/>
</dbReference>
<proteinExistence type="inferred from homology"/>
<comment type="similarity">
    <text evidence="1">Belongs to the 'phage' integrase family.</text>
</comment>
<feature type="domain" description="Tyr recombinase" evidence="5">
    <location>
        <begin position="169"/>
        <end position="342"/>
    </location>
</feature>
<evidence type="ECO:0000256" key="3">
    <source>
        <dbReference type="ARBA" id="ARBA00023125"/>
    </source>
</evidence>
<dbReference type="InterPro" id="IPR015094">
    <property type="entry name" value="Integrase_lambda-typ_DNA-bd_N"/>
</dbReference>